<feature type="transmembrane region" description="Helical" evidence="1">
    <location>
        <begin position="260"/>
        <end position="281"/>
    </location>
</feature>
<feature type="transmembrane region" description="Helical" evidence="1">
    <location>
        <begin position="293"/>
        <end position="310"/>
    </location>
</feature>
<comment type="caution">
    <text evidence="3">The sequence shown here is derived from an EMBL/GenBank/DDBJ whole genome shotgun (WGS) entry which is preliminary data.</text>
</comment>
<proteinExistence type="predicted"/>
<keyword evidence="1" id="KW-0812">Transmembrane</keyword>
<protein>
    <submittedName>
        <fullName evidence="3">Acyltransferase</fullName>
    </submittedName>
</protein>
<keyword evidence="1" id="KW-1133">Transmembrane helix</keyword>
<feature type="domain" description="Acyltransferase 3" evidence="2">
    <location>
        <begin position="5"/>
        <end position="342"/>
    </location>
</feature>
<keyword evidence="1" id="KW-0472">Membrane</keyword>
<feature type="transmembrane region" description="Helical" evidence="1">
    <location>
        <begin position="201"/>
        <end position="224"/>
    </location>
</feature>
<sequence length="382" mass="42669">MNRLPGLDLLRAIAIAWVMIFHSYIIGGWGHYGGIEKIGWMGVDLFFVLSGFLIGSQVLKPLAEGHAFSFADFYLRRAFRILPVYLLVVAVYFIWPSMREYPGIQPLWQFLTFTVNLLIDVEHNLAFSHVWSLCVEEHFYLLFPLLAWWLARRPSAPRFIAVCVAVVVGGMFLRGYIWLHFMEPVKDVDQNSYGKAFLEGIYYPTWSRLDGLLTGVVLAVLRTYRPAWWSRWGRRANGVLLAGMVVVGLAIWLFQDRTGFAATLLGYPLLSLGMGLLVWAGAHENSVLAHARVPGAGWLAMASYSLYLSHKLVFHGVEAAAGRWLDGHGLATFAGYALAVLATGAVLHYAVERPFLKLRGHVVGLRSRRSFTGTVPAQADAA</sequence>
<dbReference type="AlphaFoldDB" id="A0A328P9G9"/>
<keyword evidence="3" id="KW-0012">Acyltransferase</keyword>
<feature type="transmembrane region" description="Helical" evidence="1">
    <location>
        <begin position="38"/>
        <end position="59"/>
    </location>
</feature>
<dbReference type="GO" id="GO:0016020">
    <property type="term" value="C:membrane"/>
    <property type="evidence" value="ECO:0007669"/>
    <property type="project" value="TreeGrafter"/>
</dbReference>
<name>A0A328P9G9_9GAMM</name>
<evidence type="ECO:0000259" key="2">
    <source>
        <dbReference type="Pfam" id="PF01757"/>
    </source>
</evidence>
<evidence type="ECO:0000256" key="1">
    <source>
        <dbReference type="SAM" id="Phobius"/>
    </source>
</evidence>
<feature type="transmembrane region" description="Helical" evidence="1">
    <location>
        <begin position="12"/>
        <end position="32"/>
    </location>
</feature>
<keyword evidence="4" id="KW-1185">Reference proteome</keyword>
<organism evidence="3 4">
    <name type="scientific">Dyella jiangningensis</name>
    <dbReference type="NCBI Taxonomy" id="1379159"/>
    <lineage>
        <taxon>Bacteria</taxon>
        <taxon>Pseudomonadati</taxon>
        <taxon>Pseudomonadota</taxon>
        <taxon>Gammaproteobacteria</taxon>
        <taxon>Lysobacterales</taxon>
        <taxon>Rhodanobacteraceae</taxon>
        <taxon>Dyella</taxon>
    </lineage>
</organism>
<dbReference type="InterPro" id="IPR050879">
    <property type="entry name" value="Acyltransferase_3"/>
</dbReference>
<feature type="transmembrane region" description="Helical" evidence="1">
    <location>
        <begin position="158"/>
        <end position="181"/>
    </location>
</feature>
<dbReference type="EMBL" id="NFZS01000001">
    <property type="protein sequence ID" value="RAO77076.1"/>
    <property type="molecule type" value="Genomic_DNA"/>
</dbReference>
<reference evidence="3 4" key="1">
    <citation type="journal article" date="2018" name="Genet. Mol. Biol.">
        <title>The genome sequence of Dyella jiangningensis FCAV SCS01 from a lignocellulose-decomposing microbial consortium metagenome reveals potential for biotechnological applications.</title>
        <authorList>
            <person name="Desiderato J.G."/>
            <person name="Alvarenga D.O."/>
            <person name="Constancio M.T.L."/>
            <person name="Alves L.M.C."/>
            <person name="Varani A.M."/>
        </authorList>
    </citation>
    <scope>NUCLEOTIDE SEQUENCE [LARGE SCALE GENOMIC DNA]</scope>
    <source>
        <strain evidence="3 4">FCAV SCS01</strain>
    </source>
</reference>
<feature type="transmembrane region" description="Helical" evidence="1">
    <location>
        <begin position="79"/>
        <end position="98"/>
    </location>
</feature>
<dbReference type="GO" id="GO:0016747">
    <property type="term" value="F:acyltransferase activity, transferring groups other than amino-acyl groups"/>
    <property type="evidence" value="ECO:0007669"/>
    <property type="project" value="InterPro"/>
</dbReference>
<gene>
    <name evidence="3" type="ORF">CA260_04025</name>
</gene>
<keyword evidence="3" id="KW-0808">Transferase</keyword>
<feature type="transmembrane region" description="Helical" evidence="1">
    <location>
        <begin position="330"/>
        <end position="351"/>
    </location>
</feature>
<dbReference type="OrthoDB" id="9767863at2"/>
<dbReference type="PANTHER" id="PTHR23028">
    <property type="entry name" value="ACETYLTRANSFERASE"/>
    <property type="match status" value="1"/>
</dbReference>
<feature type="transmembrane region" description="Helical" evidence="1">
    <location>
        <begin position="236"/>
        <end position="254"/>
    </location>
</feature>
<evidence type="ECO:0000313" key="3">
    <source>
        <dbReference type="EMBL" id="RAO77076.1"/>
    </source>
</evidence>
<dbReference type="RefSeq" id="WP_111981136.1">
    <property type="nucleotide sequence ID" value="NZ_NFZS01000001.1"/>
</dbReference>
<dbReference type="GO" id="GO:0009103">
    <property type="term" value="P:lipopolysaccharide biosynthetic process"/>
    <property type="evidence" value="ECO:0007669"/>
    <property type="project" value="TreeGrafter"/>
</dbReference>
<dbReference type="Pfam" id="PF01757">
    <property type="entry name" value="Acyl_transf_3"/>
    <property type="match status" value="1"/>
</dbReference>
<dbReference type="InterPro" id="IPR002656">
    <property type="entry name" value="Acyl_transf_3_dom"/>
</dbReference>
<evidence type="ECO:0000313" key="4">
    <source>
        <dbReference type="Proteomes" id="UP000248926"/>
    </source>
</evidence>
<accession>A0A328P9G9</accession>
<dbReference type="PANTHER" id="PTHR23028:SF53">
    <property type="entry name" value="ACYL_TRANSF_3 DOMAIN-CONTAINING PROTEIN"/>
    <property type="match status" value="1"/>
</dbReference>
<dbReference type="Proteomes" id="UP000248926">
    <property type="component" value="Unassembled WGS sequence"/>
</dbReference>